<dbReference type="Gene3D" id="2.60.40.1220">
    <property type="match status" value="1"/>
</dbReference>
<name>A0A2K8QLK8_9GAMM</name>
<evidence type="ECO:0000313" key="11">
    <source>
        <dbReference type="Proteomes" id="UP000231901"/>
    </source>
</evidence>
<sequence length="126" mass="13616">MLKRKVFPALRVAMLMGSLVISHSALAHAHLKSQTPAADKDTPVQKAPSSLSLLFSEEIEPAFSGVELMSAGQTVPVGKATVESDHRNVLVVPLEKPLVSGSYQVRWHVLSVDGHKTEGSYRFGVK</sequence>
<comment type="similarity">
    <text evidence="2 7">Belongs to the CopC family.</text>
</comment>
<dbReference type="Pfam" id="PF04234">
    <property type="entry name" value="CopC"/>
    <property type="match status" value="1"/>
</dbReference>
<evidence type="ECO:0000313" key="10">
    <source>
        <dbReference type="EMBL" id="ATZ94397.1"/>
    </source>
</evidence>
<dbReference type="Proteomes" id="UP000231901">
    <property type="component" value="Chromosome"/>
</dbReference>
<dbReference type="AlphaFoldDB" id="A0A2K8QLK8"/>
<feature type="signal peptide" evidence="8">
    <location>
        <begin position="1"/>
        <end position="29"/>
    </location>
</feature>
<dbReference type="RefSeq" id="WP_100849511.1">
    <property type="nucleotide sequence ID" value="NZ_BMJF01000001.1"/>
</dbReference>
<dbReference type="GO" id="GO:0042597">
    <property type="term" value="C:periplasmic space"/>
    <property type="evidence" value="ECO:0007669"/>
    <property type="project" value="UniProtKB-SubCell"/>
</dbReference>
<keyword evidence="11" id="KW-1185">Reference proteome</keyword>
<dbReference type="InterPro" id="IPR014755">
    <property type="entry name" value="Cu-Rt/internalin_Ig-like"/>
</dbReference>
<organism evidence="10 11">
    <name type="scientific">Dickeya fangzhongdai</name>
    <dbReference type="NCBI Taxonomy" id="1778540"/>
    <lineage>
        <taxon>Bacteria</taxon>
        <taxon>Pseudomonadati</taxon>
        <taxon>Pseudomonadota</taxon>
        <taxon>Gammaproteobacteria</taxon>
        <taxon>Enterobacterales</taxon>
        <taxon>Pectobacteriaceae</taxon>
        <taxon>Dickeya</taxon>
    </lineage>
</organism>
<comment type="function">
    <text evidence="7">Involved in copper resistance.</text>
</comment>
<dbReference type="NCBIfam" id="NF033814">
    <property type="entry name" value="copper_CopC"/>
    <property type="match status" value="1"/>
</dbReference>
<dbReference type="InterPro" id="IPR014756">
    <property type="entry name" value="Ig_E-set"/>
</dbReference>
<dbReference type="GO" id="GO:0005886">
    <property type="term" value="C:plasma membrane"/>
    <property type="evidence" value="ECO:0007669"/>
    <property type="project" value="TreeGrafter"/>
</dbReference>
<evidence type="ECO:0000256" key="8">
    <source>
        <dbReference type="SAM" id="SignalP"/>
    </source>
</evidence>
<evidence type="ECO:0000256" key="4">
    <source>
        <dbReference type="ARBA" id="ARBA00022729"/>
    </source>
</evidence>
<protein>
    <recommendedName>
        <fullName evidence="7">Copper resistance protein C</fullName>
    </recommendedName>
</protein>
<dbReference type="GeneID" id="66564801"/>
<dbReference type="PANTHER" id="PTHR34820">
    <property type="entry name" value="INNER MEMBRANE PROTEIN YEBZ"/>
    <property type="match status" value="1"/>
</dbReference>
<dbReference type="InterPro" id="IPR047685">
    <property type="entry name" value="CopC-like"/>
</dbReference>
<evidence type="ECO:0000256" key="6">
    <source>
        <dbReference type="ARBA" id="ARBA00023008"/>
    </source>
</evidence>
<comment type="subcellular location">
    <subcellularLocation>
        <location evidence="1 7">Periplasm</location>
    </subcellularLocation>
</comment>
<dbReference type="GO" id="GO:0046688">
    <property type="term" value="P:response to copper ion"/>
    <property type="evidence" value="ECO:0007669"/>
    <property type="project" value="UniProtKB-UniRule"/>
</dbReference>
<dbReference type="GO" id="GO:0006825">
    <property type="term" value="P:copper ion transport"/>
    <property type="evidence" value="ECO:0007669"/>
    <property type="project" value="InterPro"/>
</dbReference>
<evidence type="ECO:0000256" key="7">
    <source>
        <dbReference type="RuleBase" id="RU369037"/>
    </source>
</evidence>
<dbReference type="GO" id="GO:0005507">
    <property type="term" value="F:copper ion binding"/>
    <property type="evidence" value="ECO:0007669"/>
    <property type="project" value="UniProtKB-UniRule"/>
</dbReference>
<dbReference type="PANTHER" id="PTHR34820:SF4">
    <property type="entry name" value="INNER MEMBRANE PROTEIN YEBZ"/>
    <property type="match status" value="1"/>
</dbReference>
<accession>A0A2K8QLK8</accession>
<reference evidence="11" key="1">
    <citation type="journal article" date="2018" name="Genome Announc.">
        <title>Complete genome sequence of a Dickeya fangzhongdai type strain causing bleeding canker of pear tree trunks.</title>
        <authorList>
            <person name="Zhao Y."/>
            <person name="Tian Y."/>
            <person name="Li X."/>
            <person name="Hu B."/>
        </authorList>
    </citation>
    <scope>NUCLEOTIDE SEQUENCE [LARGE SCALE GENOMIC DNA]</scope>
    <source>
        <strain evidence="11">DSM 101947</strain>
    </source>
</reference>
<feature type="domain" description="CopC" evidence="9">
    <location>
        <begin position="28"/>
        <end position="125"/>
    </location>
</feature>
<evidence type="ECO:0000256" key="3">
    <source>
        <dbReference type="ARBA" id="ARBA00022723"/>
    </source>
</evidence>
<evidence type="ECO:0000256" key="5">
    <source>
        <dbReference type="ARBA" id="ARBA00022764"/>
    </source>
</evidence>
<dbReference type="InterPro" id="IPR007348">
    <property type="entry name" value="CopC_dom"/>
</dbReference>
<keyword evidence="4 7" id="KW-0732">Signal</keyword>
<dbReference type="SUPFAM" id="SSF81296">
    <property type="entry name" value="E set domains"/>
    <property type="match status" value="1"/>
</dbReference>
<dbReference type="KEGG" id="dfn:CVE23_10695"/>
<dbReference type="EMBL" id="CP025003">
    <property type="protein sequence ID" value="ATZ94397.1"/>
    <property type="molecule type" value="Genomic_DNA"/>
</dbReference>
<gene>
    <name evidence="10" type="ORF">CVE23_10695</name>
</gene>
<evidence type="ECO:0000256" key="2">
    <source>
        <dbReference type="ARBA" id="ARBA00010509"/>
    </source>
</evidence>
<feature type="chain" id="PRO_5014752434" description="Copper resistance protein C" evidence="8">
    <location>
        <begin position="30"/>
        <end position="126"/>
    </location>
</feature>
<keyword evidence="6 7" id="KW-0186">Copper</keyword>
<keyword evidence="5 7" id="KW-0574">Periplasm</keyword>
<keyword evidence="3 7" id="KW-0479">Metal-binding</keyword>
<evidence type="ECO:0000259" key="9">
    <source>
        <dbReference type="Pfam" id="PF04234"/>
    </source>
</evidence>
<evidence type="ECO:0000256" key="1">
    <source>
        <dbReference type="ARBA" id="ARBA00004418"/>
    </source>
</evidence>
<dbReference type="InterPro" id="IPR032694">
    <property type="entry name" value="CopC/D"/>
</dbReference>
<proteinExistence type="inferred from homology"/>